<evidence type="ECO:0000313" key="1">
    <source>
        <dbReference type="EMBL" id="KAF6762146.1"/>
    </source>
</evidence>
<reference evidence="1 2" key="1">
    <citation type="submission" date="2020-07" db="EMBL/GenBank/DDBJ databases">
        <title>Comparative genomics of pyrophilous fungi reveals a link between fire events and developmental genes.</title>
        <authorList>
            <consortium name="DOE Joint Genome Institute"/>
            <person name="Steindorff A.S."/>
            <person name="Carver A."/>
            <person name="Calhoun S."/>
            <person name="Stillman K."/>
            <person name="Liu H."/>
            <person name="Lipzen A."/>
            <person name="Pangilinan J."/>
            <person name="Labutti K."/>
            <person name="Bruns T.D."/>
            <person name="Grigoriev I.V."/>
        </authorList>
    </citation>
    <scope>NUCLEOTIDE SEQUENCE [LARGE SCALE GENOMIC DNA]</scope>
    <source>
        <strain evidence="1 2">CBS 144469</strain>
    </source>
</reference>
<dbReference type="OrthoDB" id="10037289at2759"/>
<dbReference type="AlphaFoldDB" id="A0A8H6IAW8"/>
<accession>A0A8H6IAW8</accession>
<dbReference type="EMBL" id="JACGCI010000008">
    <property type="protein sequence ID" value="KAF6762146.1"/>
    <property type="molecule type" value="Genomic_DNA"/>
</dbReference>
<gene>
    <name evidence="1" type="ORF">DFP72DRAFT_1001979</name>
</gene>
<organism evidence="1 2">
    <name type="scientific">Ephemerocybe angulata</name>
    <dbReference type="NCBI Taxonomy" id="980116"/>
    <lineage>
        <taxon>Eukaryota</taxon>
        <taxon>Fungi</taxon>
        <taxon>Dikarya</taxon>
        <taxon>Basidiomycota</taxon>
        <taxon>Agaricomycotina</taxon>
        <taxon>Agaricomycetes</taxon>
        <taxon>Agaricomycetidae</taxon>
        <taxon>Agaricales</taxon>
        <taxon>Agaricineae</taxon>
        <taxon>Psathyrellaceae</taxon>
        <taxon>Ephemerocybe</taxon>
    </lineage>
</organism>
<protein>
    <submittedName>
        <fullName evidence="1">Uncharacterized protein</fullName>
    </submittedName>
</protein>
<name>A0A8H6IAW8_9AGAR</name>
<keyword evidence="2" id="KW-1185">Reference proteome</keyword>
<comment type="caution">
    <text evidence="1">The sequence shown here is derived from an EMBL/GenBank/DDBJ whole genome shotgun (WGS) entry which is preliminary data.</text>
</comment>
<sequence>MAAASLIPEGYTFLNPETLITTGGKALADDLRKKADGRDPDAFDMYIYNDFFGYAVMDLVDTTLLSLHGKVVKKKYDEAYSILEGLTIFMDFEGQWTQIDDGDRVKLTNKAYGALAVAVLKGLKKENRLDKASFPSLECLLESMSVVAEMMEGCGCKCVYGKVARNIARRLFTDKSEADFALEQKQREEWFNALTDMEEKEAMAPGMNDRADWKKAKAEAWFVKGAVFDEDKRNSDLSYTPVWKEYRDYLQDVPSGPMRGPCWDISEWEEFEKKPFQFKFMGDDNDDEDMF</sequence>
<dbReference type="Proteomes" id="UP000521943">
    <property type="component" value="Unassembled WGS sequence"/>
</dbReference>
<proteinExistence type="predicted"/>
<evidence type="ECO:0000313" key="2">
    <source>
        <dbReference type="Proteomes" id="UP000521943"/>
    </source>
</evidence>